<keyword evidence="2" id="KW-1133">Transmembrane helix</keyword>
<dbReference type="PROSITE" id="PS50005">
    <property type="entry name" value="TPR"/>
    <property type="match status" value="1"/>
</dbReference>
<dbReference type="AlphaFoldDB" id="A0A7C6AA66"/>
<dbReference type="InterPro" id="IPR019734">
    <property type="entry name" value="TPR_rpt"/>
</dbReference>
<protein>
    <submittedName>
        <fullName evidence="3">Uncharacterized protein</fullName>
    </submittedName>
</protein>
<gene>
    <name evidence="3" type="ORF">ENW73_09325</name>
</gene>
<dbReference type="SMART" id="SM00028">
    <property type="entry name" value="TPR"/>
    <property type="match status" value="2"/>
</dbReference>
<dbReference type="InterPro" id="IPR011990">
    <property type="entry name" value="TPR-like_helical_dom_sf"/>
</dbReference>
<evidence type="ECO:0000256" key="1">
    <source>
        <dbReference type="PROSITE-ProRule" id="PRU00339"/>
    </source>
</evidence>
<feature type="transmembrane region" description="Helical" evidence="2">
    <location>
        <begin position="149"/>
        <end position="169"/>
    </location>
</feature>
<name>A0A7C6AA66_UNCW3</name>
<keyword evidence="2" id="KW-0472">Membrane</keyword>
<keyword evidence="2" id="KW-0812">Transmembrane</keyword>
<keyword evidence="1" id="KW-0802">TPR repeat</keyword>
<dbReference type="Gene3D" id="1.25.40.10">
    <property type="entry name" value="Tetratricopeptide repeat domain"/>
    <property type="match status" value="1"/>
</dbReference>
<feature type="repeat" description="TPR" evidence="1">
    <location>
        <begin position="48"/>
        <end position="81"/>
    </location>
</feature>
<evidence type="ECO:0000256" key="2">
    <source>
        <dbReference type="SAM" id="Phobius"/>
    </source>
</evidence>
<reference evidence="3" key="1">
    <citation type="journal article" date="2020" name="mSystems">
        <title>Genome- and Community-Level Interaction Insights into Carbon Utilization and Element Cycling Functions of Hydrothermarchaeota in Hydrothermal Sediment.</title>
        <authorList>
            <person name="Zhou Z."/>
            <person name="Liu Y."/>
            <person name="Xu W."/>
            <person name="Pan J."/>
            <person name="Luo Z.H."/>
            <person name="Li M."/>
        </authorList>
    </citation>
    <scope>NUCLEOTIDE SEQUENCE [LARGE SCALE GENOMIC DNA]</scope>
    <source>
        <strain evidence="3">SpSt-876</strain>
    </source>
</reference>
<dbReference type="SUPFAM" id="SSF48452">
    <property type="entry name" value="TPR-like"/>
    <property type="match status" value="1"/>
</dbReference>
<evidence type="ECO:0000313" key="3">
    <source>
        <dbReference type="EMBL" id="HHS53031.1"/>
    </source>
</evidence>
<proteinExistence type="predicted"/>
<accession>A0A7C6AA66</accession>
<organism evidence="3">
    <name type="scientific">candidate division WOR-3 bacterium</name>
    <dbReference type="NCBI Taxonomy" id="2052148"/>
    <lineage>
        <taxon>Bacteria</taxon>
        <taxon>Bacteria division WOR-3</taxon>
    </lineage>
</organism>
<feature type="transmembrane region" description="Helical" evidence="2">
    <location>
        <begin position="122"/>
        <end position="143"/>
    </location>
</feature>
<sequence length="237" mass="27287">MNLIGLILVVINLSPCELYNQANQAYEQEDYAQAIEIYEQVSKTTRNSCLYYNLGNAYFKSGKIGKALLNYHRARFLAPRDRDINANIQFLRNYRIDKNLTIENPIIKIIANLFHLISFREAMFLSAISFLVTIILIGFFLIFVKRIFLYIPIFTGIIFLYSFITWQVWRGERNSARAVIVVPEVTLRSGPGQDYKDILLAHDGLEVKIIESRGEYSLVQFPGGGGWLETQAIEKIF</sequence>
<comment type="caution">
    <text evidence="3">The sequence shown here is derived from an EMBL/GenBank/DDBJ whole genome shotgun (WGS) entry which is preliminary data.</text>
</comment>
<dbReference type="EMBL" id="DTLI01000221">
    <property type="protein sequence ID" value="HHS53031.1"/>
    <property type="molecule type" value="Genomic_DNA"/>
</dbReference>